<dbReference type="Proteomes" id="UP000253740">
    <property type="component" value="Unassembled WGS sequence"/>
</dbReference>
<keyword evidence="6" id="KW-1185">Reference proteome</keyword>
<organism evidence="5">
    <name type="scientific">Mizugakiibacter sediminis</name>
    <dbReference type="NCBI Taxonomy" id="1475481"/>
    <lineage>
        <taxon>Bacteria</taxon>
        <taxon>Pseudomonadati</taxon>
        <taxon>Pseudomonadota</taxon>
        <taxon>Gammaproteobacteria</taxon>
        <taxon>Lysobacterales</taxon>
        <taxon>Rhodanobacteraceae</taxon>
        <taxon>Mizugakiibacter</taxon>
    </lineage>
</organism>
<evidence type="ECO:0000256" key="2">
    <source>
        <dbReference type="ARBA" id="ARBA00021622"/>
    </source>
</evidence>
<keyword evidence="3" id="KW-1006">Bacterial flagellum protein export</keyword>
<dbReference type="Pfam" id="PF01312">
    <property type="entry name" value="Bac_export_2"/>
    <property type="match status" value="1"/>
</dbReference>
<reference evidence="5" key="1">
    <citation type="submission" date="2015-08" db="EMBL/GenBank/DDBJ databases">
        <title>Complete DNA Sequence of Pseudomonas syringae pv. actinidiae, the Causal Agent of Kiwifruit Canker Disease.</title>
        <authorList>
            <person name="Rikkerink E.H.A."/>
            <person name="Fineran P.C."/>
        </authorList>
    </citation>
    <scope>NUCLEOTIDE SEQUENCE</scope>
    <source>
        <strain evidence="5">SkMP5</strain>
    </source>
</reference>
<comment type="function">
    <text evidence="4">Required for formation of the rod structure in the basal body of the flagellar apparatus. Together with FliI and FliH, may constitute the export apparatus of flagellin.</text>
</comment>
<keyword evidence="3" id="KW-0653">Protein transport</keyword>
<keyword evidence="5" id="KW-0282">Flagellum</keyword>
<sequence length="89" mass="9183">MSRDPAAARAVALRYTGQGAPRVTAKADGALVEAMLALAERHGVPRHRDPALAALLARVELDAEIPPALYAAVAAVLALIYAAAEGREA</sequence>
<evidence type="ECO:0000256" key="3">
    <source>
        <dbReference type="ARBA" id="ARBA00023225"/>
    </source>
</evidence>
<keyword evidence="3" id="KW-0813">Transport</keyword>
<proteinExistence type="inferred from homology"/>
<dbReference type="OrthoDB" id="5244399at2"/>
<dbReference type="STRING" id="1475481.GCA_000953855_01507"/>
<evidence type="ECO:0000313" key="5">
    <source>
        <dbReference type="EMBL" id="GAP66176.1"/>
    </source>
</evidence>
<dbReference type="PANTHER" id="PTHR30531:SF12">
    <property type="entry name" value="FLAGELLAR BIOSYNTHETIC PROTEIN FLHB"/>
    <property type="match status" value="1"/>
</dbReference>
<dbReference type="PANTHER" id="PTHR30531">
    <property type="entry name" value="FLAGELLAR BIOSYNTHETIC PROTEIN FLHB"/>
    <property type="match status" value="1"/>
</dbReference>
<protein>
    <recommendedName>
        <fullName evidence="2">Flagellar biosynthetic protein FlhB</fullName>
    </recommendedName>
</protein>
<accession>A0A0K8QNA4</accession>
<dbReference type="EMBL" id="DF970193">
    <property type="protein sequence ID" value="GAP66176.1"/>
    <property type="molecule type" value="Genomic_DNA"/>
</dbReference>
<keyword evidence="5" id="KW-0966">Cell projection</keyword>
<dbReference type="SUPFAM" id="SSF160544">
    <property type="entry name" value="EscU C-terminal domain-like"/>
    <property type="match status" value="1"/>
</dbReference>
<dbReference type="Gene3D" id="3.40.1690.10">
    <property type="entry name" value="secretion proteins EscU"/>
    <property type="match status" value="1"/>
</dbReference>
<dbReference type="InterPro" id="IPR029025">
    <property type="entry name" value="T3SS_substrate_exporter_C"/>
</dbReference>
<dbReference type="AlphaFoldDB" id="A0A0K8QNA4"/>
<evidence type="ECO:0000256" key="1">
    <source>
        <dbReference type="ARBA" id="ARBA00010690"/>
    </source>
</evidence>
<gene>
    <name evidence="5" type="ORF">MBSD_n1479</name>
</gene>
<evidence type="ECO:0000313" key="6">
    <source>
        <dbReference type="Proteomes" id="UP000253740"/>
    </source>
</evidence>
<evidence type="ECO:0000256" key="4">
    <source>
        <dbReference type="ARBA" id="ARBA00025078"/>
    </source>
</evidence>
<dbReference type="InterPro" id="IPR006135">
    <property type="entry name" value="T3SS_substrate_exporter"/>
</dbReference>
<name>A0A0K8QNA4_9GAMM</name>
<dbReference type="GO" id="GO:0005886">
    <property type="term" value="C:plasma membrane"/>
    <property type="evidence" value="ECO:0007669"/>
    <property type="project" value="TreeGrafter"/>
</dbReference>
<keyword evidence="5" id="KW-0969">Cilium</keyword>
<comment type="similarity">
    <text evidence="1">Belongs to the type III secretion exporter family.</text>
</comment>
<dbReference type="GO" id="GO:0009306">
    <property type="term" value="P:protein secretion"/>
    <property type="evidence" value="ECO:0007669"/>
    <property type="project" value="InterPro"/>
</dbReference>
<dbReference type="RefSeq" id="WP_062536624.1">
    <property type="nucleotide sequence ID" value="NZ_DF970193.1"/>
</dbReference>